<feature type="transmembrane region" description="Helical" evidence="1">
    <location>
        <begin position="111"/>
        <end position="131"/>
    </location>
</feature>
<keyword evidence="1" id="KW-1133">Transmembrane helix</keyword>
<sequence>MDEFIQGVKEVWNNHYMLILFIVLDVVYAVVGKISVKKNKENADYYFGKNVEKRSNPLREETSVSDVILMIIICTPIILFIFVIIYAIFAIEEVRTVCEGVLLYINEFPGIMITTYITLVTFLGIFIKGMYLNMQYVKKVFGINI</sequence>
<evidence type="ECO:0000313" key="3">
    <source>
        <dbReference type="Proteomes" id="UP000283738"/>
    </source>
</evidence>
<gene>
    <name evidence="2" type="ORF">DWY96_10340</name>
</gene>
<proteinExistence type="predicted"/>
<dbReference type="EMBL" id="QRTF01000021">
    <property type="protein sequence ID" value="RGQ48183.1"/>
    <property type="molecule type" value="Genomic_DNA"/>
</dbReference>
<keyword evidence="1" id="KW-0812">Transmembrane</keyword>
<organism evidence="2 3">
    <name type="scientific">Roseburia inulinivorans</name>
    <dbReference type="NCBI Taxonomy" id="360807"/>
    <lineage>
        <taxon>Bacteria</taxon>
        <taxon>Bacillati</taxon>
        <taxon>Bacillota</taxon>
        <taxon>Clostridia</taxon>
        <taxon>Lachnospirales</taxon>
        <taxon>Lachnospiraceae</taxon>
        <taxon>Roseburia</taxon>
    </lineage>
</organism>
<evidence type="ECO:0000256" key="1">
    <source>
        <dbReference type="SAM" id="Phobius"/>
    </source>
</evidence>
<feature type="transmembrane region" description="Helical" evidence="1">
    <location>
        <begin position="67"/>
        <end position="91"/>
    </location>
</feature>
<comment type="caution">
    <text evidence="2">The sequence shown here is derived from an EMBL/GenBank/DDBJ whole genome shotgun (WGS) entry which is preliminary data.</text>
</comment>
<accession>A0A412B611</accession>
<dbReference type="AlphaFoldDB" id="A0A412B611"/>
<feature type="transmembrane region" description="Helical" evidence="1">
    <location>
        <begin position="12"/>
        <end position="31"/>
    </location>
</feature>
<evidence type="ECO:0000313" key="2">
    <source>
        <dbReference type="EMBL" id="RGQ48183.1"/>
    </source>
</evidence>
<dbReference type="Proteomes" id="UP000283738">
    <property type="component" value="Unassembled WGS sequence"/>
</dbReference>
<dbReference type="RefSeq" id="WP_118110603.1">
    <property type="nucleotide sequence ID" value="NZ_QRTF01000021.1"/>
</dbReference>
<protein>
    <submittedName>
        <fullName evidence="2">Uncharacterized protein</fullName>
    </submittedName>
</protein>
<reference evidence="2 3" key="1">
    <citation type="submission" date="2018-08" db="EMBL/GenBank/DDBJ databases">
        <title>A genome reference for cultivated species of the human gut microbiota.</title>
        <authorList>
            <person name="Zou Y."/>
            <person name="Xue W."/>
            <person name="Luo G."/>
        </authorList>
    </citation>
    <scope>NUCLEOTIDE SEQUENCE [LARGE SCALE GENOMIC DNA]</scope>
    <source>
        <strain evidence="2 3">AF28-15</strain>
    </source>
</reference>
<keyword evidence="1" id="KW-0472">Membrane</keyword>
<name>A0A412B611_9FIRM</name>